<dbReference type="AlphaFoldDB" id="C0GIG8"/>
<evidence type="ECO:0000313" key="7">
    <source>
        <dbReference type="Proteomes" id="UP000006443"/>
    </source>
</evidence>
<comment type="caution">
    <text evidence="6">The sequence shown here is derived from an EMBL/GenBank/DDBJ whole genome shotgun (WGS) entry which is preliminary data.</text>
</comment>
<proteinExistence type="predicted"/>
<protein>
    <submittedName>
        <fullName evidence="6">DNA mismatch repair protein MutS domain protein</fullName>
    </submittedName>
</protein>
<evidence type="ECO:0000256" key="2">
    <source>
        <dbReference type="ARBA" id="ARBA00022840"/>
    </source>
</evidence>
<sequence>MTERTRFKIYLWGMSLLTAAVAIFIFYLAETFDTVYYWGMFSLLPFAIVWWMLYRKMKFAEAMAELRSHWGQTVKKERELQSLKKAFPLFPVEEGGQYAISPQTWDDLHMDRIYALADRTLTSPGEQVLYNMLRAPLLEKEVLQKRNAAVRALSEDAVLREKLQGILLPLDRMKPDTVTNFLWGDDFKSTDLGIVPNLLAFAALLALMSVSVWGIHSVIIGVIPMFGINYYYQNYTARHLMFRFPPIRYLRAMLVSAQEMGRIQHSDFTSYSAPLRKNAAAGKGIIHKARTMGFAAMDSLGVYEYVNNLFLLDLRNYYGVMQEVKANLTQLRQTYQLLGEVDALIAVASMRAGTENWCEPEFLEGQTAVYTQDIRHPLLDKAVPNSILLEKPGAILTGSNMSGKSTFLRTIGVNALLAQSVGICFARSYKGSLFKIITSINKEDHLPGGKSYYLIEAEAILKMIRGVGSGAPALCIIDEIFRGTHSLERIPAAIEVLLYLSGQNTMNLIATHDLDVAKACSPVYPLYHFRERVGESGLEFDYLLKEGITTSWNAIKILRHLGYPTEVTHGAQERIDKAGSK</sequence>
<dbReference type="GO" id="GO:0005524">
    <property type="term" value="F:ATP binding"/>
    <property type="evidence" value="ECO:0007669"/>
    <property type="project" value="UniProtKB-KW"/>
</dbReference>
<dbReference type="InterPro" id="IPR027417">
    <property type="entry name" value="P-loop_NTPase"/>
</dbReference>
<evidence type="ECO:0000256" key="4">
    <source>
        <dbReference type="SAM" id="Phobius"/>
    </source>
</evidence>
<keyword evidence="3" id="KW-0238">DNA-binding</keyword>
<dbReference type="Pfam" id="PF00488">
    <property type="entry name" value="MutS_V"/>
    <property type="match status" value="1"/>
</dbReference>
<accession>C0GIG8</accession>
<dbReference type="SUPFAM" id="SSF48334">
    <property type="entry name" value="DNA repair protein MutS, domain III"/>
    <property type="match status" value="1"/>
</dbReference>
<keyword evidence="2" id="KW-0067">ATP-binding</keyword>
<keyword evidence="7" id="KW-1185">Reference proteome</keyword>
<evidence type="ECO:0000256" key="3">
    <source>
        <dbReference type="ARBA" id="ARBA00023125"/>
    </source>
</evidence>
<keyword evidence="1" id="KW-0547">Nucleotide-binding</keyword>
<dbReference type="PANTHER" id="PTHR11361">
    <property type="entry name" value="DNA MISMATCH REPAIR PROTEIN MUTS FAMILY MEMBER"/>
    <property type="match status" value="1"/>
</dbReference>
<name>C0GIG8_DETAL</name>
<keyword evidence="4" id="KW-0472">Membrane</keyword>
<organism evidence="6 7">
    <name type="scientific">Dethiobacter alkaliphilus AHT 1</name>
    <dbReference type="NCBI Taxonomy" id="555088"/>
    <lineage>
        <taxon>Bacteria</taxon>
        <taxon>Bacillati</taxon>
        <taxon>Bacillota</taxon>
        <taxon>Dethiobacteria</taxon>
        <taxon>Dethiobacterales</taxon>
        <taxon>Dethiobacteraceae</taxon>
        <taxon>Dethiobacter</taxon>
    </lineage>
</organism>
<evidence type="ECO:0000313" key="6">
    <source>
        <dbReference type="EMBL" id="EEG76829.1"/>
    </source>
</evidence>
<dbReference type="EMBL" id="ACJM01000012">
    <property type="protein sequence ID" value="EEG76829.1"/>
    <property type="molecule type" value="Genomic_DNA"/>
</dbReference>
<feature type="transmembrane region" description="Helical" evidence="4">
    <location>
        <begin position="198"/>
        <end position="231"/>
    </location>
</feature>
<feature type="transmembrane region" description="Helical" evidence="4">
    <location>
        <begin position="35"/>
        <end position="54"/>
    </location>
</feature>
<dbReference type="GO" id="GO:0140664">
    <property type="term" value="F:ATP-dependent DNA damage sensor activity"/>
    <property type="evidence" value="ECO:0007669"/>
    <property type="project" value="InterPro"/>
</dbReference>
<dbReference type="RefSeq" id="WP_008517519.1">
    <property type="nucleotide sequence ID" value="NZ_ACJM01000012.1"/>
</dbReference>
<dbReference type="InterPro" id="IPR000432">
    <property type="entry name" value="DNA_mismatch_repair_MutS_C"/>
</dbReference>
<dbReference type="OrthoDB" id="9802448at2"/>
<dbReference type="eggNOG" id="COG0249">
    <property type="taxonomic scope" value="Bacteria"/>
</dbReference>
<dbReference type="InterPro" id="IPR045076">
    <property type="entry name" value="MutS"/>
</dbReference>
<reference evidence="6 7" key="1">
    <citation type="submission" date="2009-02" db="EMBL/GenBank/DDBJ databases">
        <title>Sequencing of the draft genome and assembly of Dethiobacter alkaliphilus AHT 1.</title>
        <authorList>
            <consortium name="US DOE Joint Genome Institute (JGI-PGF)"/>
            <person name="Lucas S."/>
            <person name="Copeland A."/>
            <person name="Lapidus A."/>
            <person name="Glavina del Rio T."/>
            <person name="Dalin E."/>
            <person name="Tice H."/>
            <person name="Bruce D."/>
            <person name="Goodwin L."/>
            <person name="Pitluck S."/>
            <person name="Larimer F."/>
            <person name="Land M.L."/>
            <person name="Hauser L."/>
            <person name="Muyzer G."/>
        </authorList>
    </citation>
    <scope>NUCLEOTIDE SEQUENCE [LARGE SCALE GENOMIC DNA]</scope>
    <source>
        <strain evidence="6 7">AHT 1</strain>
    </source>
</reference>
<evidence type="ECO:0000259" key="5">
    <source>
        <dbReference type="SMART" id="SM00534"/>
    </source>
</evidence>
<dbReference type="InterPro" id="IPR036187">
    <property type="entry name" value="DNA_mismatch_repair_MutS_sf"/>
</dbReference>
<keyword evidence="4" id="KW-1133">Transmembrane helix</keyword>
<feature type="transmembrane region" description="Helical" evidence="4">
    <location>
        <begin position="9"/>
        <end position="29"/>
    </location>
</feature>
<gene>
    <name evidence="6" type="ORF">DealDRAFT_2277</name>
</gene>
<dbReference type="Gene3D" id="1.10.1420.10">
    <property type="match status" value="1"/>
</dbReference>
<evidence type="ECO:0000256" key="1">
    <source>
        <dbReference type="ARBA" id="ARBA00022741"/>
    </source>
</evidence>
<dbReference type="GO" id="GO:0030983">
    <property type="term" value="F:mismatched DNA binding"/>
    <property type="evidence" value="ECO:0007669"/>
    <property type="project" value="InterPro"/>
</dbReference>
<dbReference type="Gene3D" id="3.40.50.300">
    <property type="entry name" value="P-loop containing nucleotide triphosphate hydrolases"/>
    <property type="match status" value="1"/>
</dbReference>
<dbReference type="GO" id="GO:0005829">
    <property type="term" value="C:cytosol"/>
    <property type="evidence" value="ECO:0007669"/>
    <property type="project" value="TreeGrafter"/>
</dbReference>
<dbReference type="PANTHER" id="PTHR11361:SF152">
    <property type="entry name" value="DNA MISMATCH REPAIR PROTEIN"/>
    <property type="match status" value="1"/>
</dbReference>
<feature type="domain" description="DNA mismatch repair proteins mutS family" evidence="5">
    <location>
        <begin position="391"/>
        <end position="576"/>
    </location>
</feature>
<dbReference type="SMART" id="SM00534">
    <property type="entry name" value="MUTSac"/>
    <property type="match status" value="1"/>
</dbReference>
<dbReference type="GO" id="GO:0006298">
    <property type="term" value="P:mismatch repair"/>
    <property type="evidence" value="ECO:0007669"/>
    <property type="project" value="InterPro"/>
</dbReference>
<dbReference type="Proteomes" id="UP000006443">
    <property type="component" value="Unassembled WGS sequence"/>
</dbReference>
<dbReference type="SUPFAM" id="SSF52540">
    <property type="entry name" value="P-loop containing nucleoside triphosphate hydrolases"/>
    <property type="match status" value="1"/>
</dbReference>
<keyword evidence="4" id="KW-0812">Transmembrane</keyword>
<dbReference type="STRING" id="555088.DealDRAFT_2277"/>